<dbReference type="Proteomes" id="UP000886752">
    <property type="component" value="Unassembled WGS sequence"/>
</dbReference>
<dbReference type="EMBL" id="DXHV01000054">
    <property type="protein sequence ID" value="HIW00566.1"/>
    <property type="molecule type" value="Genomic_DNA"/>
</dbReference>
<organism evidence="1 2">
    <name type="scientific">Candidatus Desulfovibrio intestinipullorum</name>
    <dbReference type="NCBI Taxonomy" id="2838536"/>
    <lineage>
        <taxon>Bacteria</taxon>
        <taxon>Pseudomonadati</taxon>
        <taxon>Thermodesulfobacteriota</taxon>
        <taxon>Desulfovibrionia</taxon>
        <taxon>Desulfovibrionales</taxon>
        <taxon>Desulfovibrionaceae</taxon>
        <taxon>Desulfovibrio</taxon>
    </lineage>
</organism>
<dbReference type="InterPro" id="IPR009014">
    <property type="entry name" value="Transketo_C/PFOR_II"/>
</dbReference>
<name>A0A9D1PWV4_9BACT</name>
<comment type="caution">
    <text evidence="1">The sequence shown here is derived from an EMBL/GenBank/DDBJ whole genome shotgun (WGS) entry which is preliminary data.</text>
</comment>
<reference evidence="1" key="2">
    <citation type="submission" date="2021-04" db="EMBL/GenBank/DDBJ databases">
        <authorList>
            <person name="Gilroy R."/>
        </authorList>
    </citation>
    <scope>NUCLEOTIDE SEQUENCE</scope>
    <source>
        <strain evidence="1">ChiHecec2B26-446</strain>
    </source>
</reference>
<dbReference type="Gene3D" id="3.40.50.920">
    <property type="match status" value="1"/>
</dbReference>
<evidence type="ECO:0000313" key="2">
    <source>
        <dbReference type="Proteomes" id="UP000886752"/>
    </source>
</evidence>
<dbReference type="AlphaFoldDB" id="A0A9D1PWV4"/>
<gene>
    <name evidence="1" type="ORF">H9894_05180</name>
</gene>
<protein>
    <submittedName>
        <fullName evidence="1">Uncharacterized protein</fullName>
    </submittedName>
</protein>
<sequence>MASCPCLEEVRLIQVVQQGSRLPVPEPCVLGNIVVRLGIPDMFIDHATQAEQRHDLGLDREDIAQKLGELAEQAGFVCKKAE</sequence>
<accession>A0A9D1PWV4</accession>
<proteinExistence type="predicted"/>
<evidence type="ECO:0000313" key="1">
    <source>
        <dbReference type="EMBL" id="HIW00566.1"/>
    </source>
</evidence>
<reference evidence="1" key="1">
    <citation type="journal article" date="2021" name="PeerJ">
        <title>Extensive microbial diversity within the chicken gut microbiome revealed by metagenomics and culture.</title>
        <authorList>
            <person name="Gilroy R."/>
            <person name="Ravi A."/>
            <person name="Getino M."/>
            <person name="Pursley I."/>
            <person name="Horton D.L."/>
            <person name="Alikhan N.F."/>
            <person name="Baker D."/>
            <person name="Gharbi K."/>
            <person name="Hall N."/>
            <person name="Watson M."/>
            <person name="Adriaenssens E.M."/>
            <person name="Foster-Nyarko E."/>
            <person name="Jarju S."/>
            <person name="Secka A."/>
            <person name="Antonio M."/>
            <person name="Oren A."/>
            <person name="Chaudhuri R.R."/>
            <person name="La Ragione R."/>
            <person name="Hildebrand F."/>
            <person name="Pallen M.J."/>
        </authorList>
    </citation>
    <scope>NUCLEOTIDE SEQUENCE</scope>
    <source>
        <strain evidence="1">ChiHecec2B26-446</strain>
    </source>
</reference>